<accession>A0A1I4C275</accession>
<evidence type="ECO:0000256" key="1">
    <source>
        <dbReference type="SAM" id="MobiDB-lite"/>
    </source>
</evidence>
<sequence>MSGPSSAPRGEHTPRPGVTWNSTVEWTGEQLVDGETALPDNDSEPPRPNRATRRALARAARKRRSR</sequence>
<name>A0A1I4C275_9ACTN</name>
<protein>
    <submittedName>
        <fullName evidence="2">Uncharacterized protein</fullName>
    </submittedName>
</protein>
<keyword evidence="3" id="KW-1185">Reference proteome</keyword>
<dbReference type="Proteomes" id="UP000198928">
    <property type="component" value="Unassembled WGS sequence"/>
</dbReference>
<feature type="compositionally biased region" description="Basic residues" evidence="1">
    <location>
        <begin position="50"/>
        <end position="66"/>
    </location>
</feature>
<gene>
    <name evidence="2" type="ORF">SAMN05192584_108206</name>
</gene>
<evidence type="ECO:0000313" key="2">
    <source>
        <dbReference type="EMBL" id="SFK74449.1"/>
    </source>
</evidence>
<proteinExistence type="predicted"/>
<organism evidence="2 3">
    <name type="scientific">Streptomyces pini</name>
    <dbReference type="NCBI Taxonomy" id="1520580"/>
    <lineage>
        <taxon>Bacteria</taxon>
        <taxon>Bacillati</taxon>
        <taxon>Actinomycetota</taxon>
        <taxon>Actinomycetes</taxon>
        <taxon>Kitasatosporales</taxon>
        <taxon>Streptomycetaceae</taxon>
        <taxon>Streptomyces</taxon>
    </lineage>
</organism>
<dbReference type="RefSeq" id="WP_093849928.1">
    <property type="nucleotide sequence ID" value="NZ_FOSG01000008.1"/>
</dbReference>
<reference evidence="3" key="1">
    <citation type="submission" date="2016-10" db="EMBL/GenBank/DDBJ databases">
        <authorList>
            <person name="Varghese N."/>
            <person name="Submissions S."/>
        </authorList>
    </citation>
    <scope>NUCLEOTIDE SEQUENCE [LARGE SCALE GENOMIC DNA]</scope>
    <source>
        <strain evidence="3">PL19</strain>
    </source>
</reference>
<evidence type="ECO:0000313" key="3">
    <source>
        <dbReference type="Proteomes" id="UP000198928"/>
    </source>
</evidence>
<dbReference type="OrthoDB" id="4338003at2"/>
<dbReference type="EMBL" id="FOSG01000008">
    <property type="protein sequence ID" value="SFK74449.1"/>
    <property type="molecule type" value="Genomic_DNA"/>
</dbReference>
<dbReference type="AlphaFoldDB" id="A0A1I4C275"/>
<feature type="region of interest" description="Disordered" evidence="1">
    <location>
        <begin position="1"/>
        <end position="66"/>
    </location>
</feature>